<reference evidence="1" key="2">
    <citation type="submission" date="2025-09" db="UniProtKB">
        <authorList>
            <consortium name="EnsemblPlants"/>
        </authorList>
    </citation>
    <scope>IDENTIFICATION</scope>
</reference>
<organism evidence="1 2">
    <name type="scientific">Avena sativa</name>
    <name type="common">Oat</name>
    <dbReference type="NCBI Taxonomy" id="4498"/>
    <lineage>
        <taxon>Eukaryota</taxon>
        <taxon>Viridiplantae</taxon>
        <taxon>Streptophyta</taxon>
        <taxon>Embryophyta</taxon>
        <taxon>Tracheophyta</taxon>
        <taxon>Spermatophyta</taxon>
        <taxon>Magnoliopsida</taxon>
        <taxon>Liliopsida</taxon>
        <taxon>Poales</taxon>
        <taxon>Poaceae</taxon>
        <taxon>BOP clade</taxon>
        <taxon>Pooideae</taxon>
        <taxon>Poodae</taxon>
        <taxon>Poeae</taxon>
        <taxon>Poeae Chloroplast Group 1 (Aveneae type)</taxon>
        <taxon>Aveninae</taxon>
        <taxon>Avena</taxon>
    </lineage>
</organism>
<protein>
    <submittedName>
        <fullName evidence="1">Uncharacterized protein</fullName>
    </submittedName>
</protein>
<keyword evidence="2" id="KW-1185">Reference proteome</keyword>
<reference evidence="1" key="1">
    <citation type="submission" date="2021-05" db="EMBL/GenBank/DDBJ databases">
        <authorList>
            <person name="Scholz U."/>
            <person name="Mascher M."/>
            <person name="Fiebig A."/>
        </authorList>
    </citation>
    <scope>NUCLEOTIDE SEQUENCE [LARGE SCALE GENOMIC DNA]</scope>
</reference>
<sequence>MIMEEGFISSNARDEILDGLERIEKDVEEGKFQWRNNKDIRTNIIEALIDIVEGPAKRLDEVISHYDQMLTVLNLWCNDAIDKFVTRIKELQVELVLLAIRNEGLVVPCSHRGAGCILLGDMVLSKVEQLENDVSRLVSCKNKMDSTRLTPFSSSSAYGSMNSLSNGGLHHMNNSLMDFGNLIAGDIAHDLTDLENDLDTQLVWSLTRNDEVTKNIHLLWRHKIDLDTFHVMGHAGSIYNASADSSKRCLKAYRVVPEMIKAATEFARNSFFDPEKFLRFPPDFVGDPKLAGFRASKDLEQLYDGEAVVEQTGPMVKQDFKSHSDDTARKLLDWLRRLYQSEQKS</sequence>
<evidence type="ECO:0000313" key="1">
    <source>
        <dbReference type="EnsemblPlants" id="AVESA.00010b.r2.5CG0879600.1.CDS"/>
    </source>
</evidence>
<dbReference type="Proteomes" id="UP001732700">
    <property type="component" value="Chromosome 5C"/>
</dbReference>
<accession>A0ACD5XU92</accession>
<dbReference type="EnsemblPlants" id="AVESA.00010b.r2.5CG0879600.1">
    <property type="protein sequence ID" value="AVESA.00010b.r2.5CG0879600.1.CDS"/>
    <property type="gene ID" value="AVESA.00010b.r2.5CG0879600"/>
</dbReference>
<name>A0ACD5XU92_AVESA</name>
<proteinExistence type="predicted"/>
<evidence type="ECO:0000313" key="2">
    <source>
        <dbReference type="Proteomes" id="UP001732700"/>
    </source>
</evidence>